<dbReference type="AlphaFoldDB" id="A0A6C1KI42"/>
<feature type="region of interest" description="Disordered" evidence="1">
    <location>
        <begin position="170"/>
        <end position="221"/>
    </location>
</feature>
<evidence type="ECO:0000313" key="2">
    <source>
        <dbReference type="EMBL" id="TLX43865.1"/>
    </source>
</evidence>
<dbReference type="GeneID" id="95773228"/>
<evidence type="ECO:0000313" key="3">
    <source>
        <dbReference type="Proteomes" id="UP000305131"/>
    </source>
</evidence>
<dbReference type="EMBL" id="VAUP01000015">
    <property type="protein sequence ID" value="TLX43865.1"/>
    <property type="molecule type" value="Genomic_DNA"/>
</dbReference>
<dbReference type="RefSeq" id="WP_138398774.1">
    <property type="nucleotide sequence ID" value="NZ_JBAFVI010000001.1"/>
</dbReference>
<proteinExistence type="predicted"/>
<reference evidence="2 3" key="1">
    <citation type="submission" date="2019-05" db="EMBL/GenBank/DDBJ databases">
        <authorList>
            <person name="Zhou X."/>
        </authorList>
    </citation>
    <scope>NUCLEOTIDE SEQUENCE [LARGE SCALE GENOMIC DNA]</scope>
    <source>
        <strain evidence="2 3">DSM 432</strain>
    </source>
</reference>
<evidence type="ECO:0000256" key="1">
    <source>
        <dbReference type="SAM" id="MobiDB-lite"/>
    </source>
</evidence>
<dbReference type="OrthoDB" id="7923283at2"/>
<sequence>MTVPAALQPGSANQIAALLNPNEAAPSWLRSSLAAMTADYPPRLPAHRALSDQQKEVAAEMCSRLASRLGPASTDELAAFVVTLQDNLAERVEDDDTLRRRQEGYLISLDGVPAFALHEAYRRIMQRKVPGFSPRFMPKGPELRQLLDEIAEPARTFRGQLHRLLAAKVEEPSRRDGSRTLPPEVSALFARPEGERVRRRRPLNPSGVDHSAPYHFAVKGE</sequence>
<name>A0A6C1KI42_XANAU</name>
<gene>
    <name evidence="2" type="ORF">FBQ73_07130</name>
</gene>
<protein>
    <submittedName>
        <fullName evidence="2">Uncharacterized protein</fullName>
    </submittedName>
</protein>
<comment type="caution">
    <text evidence="2">The sequence shown here is derived from an EMBL/GenBank/DDBJ whole genome shotgun (WGS) entry which is preliminary data.</text>
</comment>
<accession>A0A6C1KI42</accession>
<organism evidence="2 3">
    <name type="scientific">Xanthobacter autotrophicus</name>
    <dbReference type="NCBI Taxonomy" id="280"/>
    <lineage>
        <taxon>Bacteria</taxon>
        <taxon>Pseudomonadati</taxon>
        <taxon>Pseudomonadota</taxon>
        <taxon>Alphaproteobacteria</taxon>
        <taxon>Hyphomicrobiales</taxon>
        <taxon>Xanthobacteraceae</taxon>
        <taxon>Xanthobacter</taxon>
    </lineage>
</organism>
<dbReference type="Proteomes" id="UP000305131">
    <property type="component" value="Unassembled WGS sequence"/>
</dbReference>